<feature type="chain" id="PRO_5009942823" evidence="1">
    <location>
        <begin position="24"/>
        <end position="135"/>
    </location>
</feature>
<dbReference type="Proteomes" id="UP000187608">
    <property type="component" value="Unassembled WGS sequence"/>
</dbReference>
<organism evidence="3 4">
    <name type="scientific">Salimicrobium flavidum</name>
    <dbReference type="NCBI Taxonomy" id="570947"/>
    <lineage>
        <taxon>Bacteria</taxon>
        <taxon>Bacillati</taxon>
        <taxon>Bacillota</taxon>
        <taxon>Bacilli</taxon>
        <taxon>Bacillales</taxon>
        <taxon>Bacillaceae</taxon>
        <taxon>Salimicrobium</taxon>
    </lineage>
</organism>
<dbReference type="PROSITE" id="PS51782">
    <property type="entry name" value="LYSM"/>
    <property type="match status" value="2"/>
</dbReference>
<evidence type="ECO:0000313" key="3">
    <source>
        <dbReference type="EMBL" id="SIS39863.1"/>
    </source>
</evidence>
<gene>
    <name evidence="3" type="ORF">SAMN05421687_10272</name>
</gene>
<feature type="domain" description="LysM" evidence="2">
    <location>
        <begin position="34"/>
        <end position="79"/>
    </location>
</feature>
<evidence type="ECO:0000313" key="4">
    <source>
        <dbReference type="Proteomes" id="UP000187608"/>
    </source>
</evidence>
<dbReference type="RefSeq" id="WP_143525645.1">
    <property type="nucleotide sequence ID" value="NZ_FTOC01000002.1"/>
</dbReference>
<protein>
    <submittedName>
        <fullName evidence="3">N-acetylmuramoyl-L-alanine amidase</fullName>
    </submittedName>
</protein>
<reference evidence="4" key="1">
    <citation type="submission" date="2017-01" db="EMBL/GenBank/DDBJ databases">
        <authorList>
            <person name="Varghese N."/>
            <person name="Submissions S."/>
        </authorList>
    </citation>
    <scope>NUCLEOTIDE SEQUENCE [LARGE SCALE GENOMIC DNA]</scope>
    <source>
        <strain evidence="4">DSM 23127</strain>
    </source>
</reference>
<name>A0A1N7IRZ4_9BACI</name>
<proteinExistence type="predicted"/>
<keyword evidence="4" id="KW-1185">Reference proteome</keyword>
<dbReference type="STRING" id="570947.SAMN05421687_10272"/>
<keyword evidence="1" id="KW-0732">Signal</keyword>
<evidence type="ECO:0000259" key="2">
    <source>
        <dbReference type="PROSITE" id="PS51782"/>
    </source>
</evidence>
<evidence type="ECO:0000256" key="1">
    <source>
        <dbReference type="SAM" id="SignalP"/>
    </source>
</evidence>
<feature type="domain" description="LysM" evidence="2">
    <location>
        <begin position="89"/>
        <end position="134"/>
    </location>
</feature>
<dbReference type="Gene3D" id="3.10.350.10">
    <property type="entry name" value="LysM domain"/>
    <property type="match status" value="2"/>
</dbReference>
<dbReference type="CDD" id="cd00118">
    <property type="entry name" value="LysM"/>
    <property type="match status" value="2"/>
</dbReference>
<dbReference type="SMART" id="SM00257">
    <property type="entry name" value="LysM"/>
    <property type="match status" value="2"/>
</dbReference>
<dbReference type="OrthoDB" id="308800at2"/>
<dbReference type="InterPro" id="IPR018392">
    <property type="entry name" value="LysM"/>
</dbReference>
<dbReference type="InterPro" id="IPR036779">
    <property type="entry name" value="LysM_dom_sf"/>
</dbReference>
<dbReference type="EMBL" id="FTOC01000002">
    <property type="protein sequence ID" value="SIS39863.1"/>
    <property type="molecule type" value="Genomic_DNA"/>
</dbReference>
<dbReference type="AlphaFoldDB" id="A0A1N7IRZ4"/>
<sequence length="135" mass="14853">MKKRVISLAVAGLALGIGGGNVAANDYKDGSEETSHTVSPGTTLYSMANLHTDVTLKNLYEWNPGIEPRNLQLGQEVRVAPPEENMPEQYHTVSPGSTFYSIANLHEGLTVEELYELNPDVDPYNLQLGQEIRVR</sequence>
<feature type="signal peptide" evidence="1">
    <location>
        <begin position="1"/>
        <end position="23"/>
    </location>
</feature>
<accession>A0A1N7IRZ4</accession>
<dbReference type="Pfam" id="PF01476">
    <property type="entry name" value="LysM"/>
    <property type="match status" value="2"/>
</dbReference>
<dbReference type="SUPFAM" id="SSF54106">
    <property type="entry name" value="LysM domain"/>
    <property type="match status" value="2"/>
</dbReference>